<sequence length="172" mass="19894">MKFIRVLLLALFPVVCYSEEAKFPPVFYQTNVQDEAFEVLLKQESNFEMIDSESVGRPIGLLIVEKSRRKQTATAFSSGLISAVALGVLPVLDDREYAISYKLYAQGQEIVEFEYGVTATEFRNFWTIHKTINKAADAENAYRNQTISMFFDDLTKSKEANKLFEEYRYYFK</sequence>
<name>A0ABV7HCD8_9GAMM</name>
<protein>
    <recommendedName>
        <fullName evidence="3">DUF4468 domain-containing protein</fullName>
    </recommendedName>
</protein>
<dbReference type="EMBL" id="JBHRSZ010000004">
    <property type="protein sequence ID" value="MFC3151457.1"/>
    <property type="molecule type" value="Genomic_DNA"/>
</dbReference>
<gene>
    <name evidence="1" type="ORF">ACFOEK_10505</name>
</gene>
<evidence type="ECO:0000313" key="2">
    <source>
        <dbReference type="Proteomes" id="UP001595476"/>
    </source>
</evidence>
<keyword evidence="2" id="KW-1185">Reference proteome</keyword>
<dbReference type="RefSeq" id="WP_386720250.1">
    <property type="nucleotide sequence ID" value="NZ_JBHRSZ010000004.1"/>
</dbReference>
<organism evidence="1 2">
    <name type="scientific">Litoribrevibacter euphylliae</name>
    <dbReference type="NCBI Taxonomy" id="1834034"/>
    <lineage>
        <taxon>Bacteria</taxon>
        <taxon>Pseudomonadati</taxon>
        <taxon>Pseudomonadota</taxon>
        <taxon>Gammaproteobacteria</taxon>
        <taxon>Oceanospirillales</taxon>
        <taxon>Oceanospirillaceae</taxon>
        <taxon>Litoribrevibacter</taxon>
    </lineage>
</organism>
<dbReference type="Proteomes" id="UP001595476">
    <property type="component" value="Unassembled WGS sequence"/>
</dbReference>
<reference evidence="2" key="1">
    <citation type="journal article" date="2019" name="Int. J. Syst. Evol. Microbiol.">
        <title>The Global Catalogue of Microorganisms (GCM) 10K type strain sequencing project: providing services to taxonomists for standard genome sequencing and annotation.</title>
        <authorList>
            <consortium name="The Broad Institute Genomics Platform"/>
            <consortium name="The Broad Institute Genome Sequencing Center for Infectious Disease"/>
            <person name="Wu L."/>
            <person name="Ma J."/>
        </authorList>
    </citation>
    <scope>NUCLEOTIDE SEQUENCE [LARGE SCALE GENOMIC DNA]</scope>
    <source>
        <strain evidence="2">KCTC 52438</strain>
    </source>
</reference>
<evidence type="ECO:0008006" key="3">
    <source>
        <dbReference type="Google" id="ProtNLM"/>
    </source>
</evidence>
<proteinExistence type="predicted"/>
<accession>A0ABV7HCD8</accession>
<evidence type="ECO:0000313" key="1">
    <source>
        <dbReference type="EMBL" id="MFC3151457.1"/>
    </source>
</evidence>
<comment type="caution">
    <text evidence="1">The sequence shown here is derived from an EMBL/GenBank/DDBJ whole genome shotgun (WGS) entry which is preliminary data.</text>
</comment>